<sequence length="103" mass="11790">MASYKHERRKQFFPLSFLKLYRPNFNYSFPISDKFYDASRNESPRISAEIVQPQRVSSQFTSASGNLARLPATNPSAASERLGHIIPVERTIYNGRKVPLTAR</sequence>
<organism evidence="1 2">
    <name type="scientific">Elaeophora elaphi</name>
    <dbReference type="NCBI Taxonomy" id="1147741"/>
    <lineage>
        <taxon>Eukaryota</taxon>
        <taxon>Metazoa</taxon>
        <taxon>Ecdysozoa</taxon>
        <taxon>Nematoda</taxon>
        <taxon>Chromadorea</taxon>
        <taxon>Rhabditida</taxon>
        <taxon>Spirurina</taxon>
        <taxon>Spiruromorpha</taxon>
        <taxon>Filarioidea</taxon>
        <taxon>Onchocercidae</taxon>
        <taxon>Elaeophora</taxon>
    </lineage>
</organism>
<dbReference type="WBParaSite" id="EEL_0000171301-mRNA-1">
    <property type="protein sequence ID" value="EEL_0000171301-mRNA-1"/>
    <property type="gene ID" value="EEL_0000171301"/>
</dbReference>
<name>A0A0R3RJQ4_9BILA</name>
<evidence type="ECO:0000313" key="2">
    <source>
        <dbReference type="WBParaSite" id="EEL_0000171301-mRNA-1"/>
    </source>
</evidence>
<reference evidence="2" key="1">
    <citation type="submission" date="2017-02" db="UniProtKB">
        <authorList>
            <consortium name="WormBaseParasite"/>
        </authorList>
    </citation>
    <scope>IDENTIFICATION</scope>
</reference>
<evidence type="ECO:0000313" key="1">
    <source>
        <dbReference type="Proteomes" id="UP000050640"/>
    </source>
</evidence>
<keyword evidence="1" id="KW-1185">Reference proteome</keyword>
<dbReference type="Proteomes" id="UP000050640">
    <property type="component" value="Unplaced"/>
</dbReference>
<protein>
    <submittedName>
        <fullName evidence="2">Uncharacterized protein</fullName>
    </submittedName>
</protein>
<dbReference type="AlphaFoldDB" id="A0A0R3RJQ4"/>
<proteinExistence type="predicted"/>
<accession>A0A0R3RJQ4</accession>